<gene>
    <name evidence="1" type="ORF">QFC22_005470</name>
</gene>
<reference evidence="1" key="1">
    <citation type="submission" date="2023-04" db="EMBL/GenBank/DDBJ databases">
        <title>Draft Genome sequencing of Naganishia species isolated from polar environments using Oxford Nanopore Technology.</title>
        <authorList>
            <person name="Leo P."/>
            <person name="Venkateswaran K."/>
        </authorList>
    </citation>
    <scope>NUCLEOTIDE SEQUENCE</scope>
    <source>
        <strain evidence="1">MNA-CCFEE 5425</strain>
    </source>
</reference>
<sequence length="127" mass="14809">MPTVPKPLRLTYPDDRRPVFPYAYLHNAPWTSSGNKVKAADLPEFSGGDDENVELWIERLSSIFEANRVSNAEIIGHISVSLKDNAYLWYAKLGADVRLSLVTWQDWKYTLRQRFQKANYDFDKKRE</sequence>
<proteinExistence type="predicted"/>
<dbReference type="EMBL" id="JASBWU010000017">
    <property type="protein sequence ID" value="KAJ9115140.1"/>
    <property type="molecule type" value="Genomic_DNA"/>
</dbReference>
<protein>
    <submittedName>
        <fullName evidence="1">Uncharacterized protein</fullName>
    </submittedName>
</protein>
<organism evidence="1 2">
    <name type="scientific">Naganishia vaughanmartiniae</name>
    <dbReference type="NCBI Taxonomy" id="1424756"/>
    <lineage>
        <taxon>Eukaryota</taxon>
        <taxon>Fungi</taxon>
        <taxon>Dikarya</taxon>
        <taxon>Basidiomycota</taxon>
        <taxon>Agaricomycotina</taxon>
        <taxon>Tremellomycetes</taxon>
        <taxon>Filobasidiales</taxon>
        <taxon>Filobasidiaceae</taxon>
        <taxon>Naganishia</taxon>
    </lineage>
</organism>
<comment type="caution">
    <text evidence="1">The sequence shown here is derived from an EMBL/GenBank/DDBJ whole genome shotgun (WGS) entry which is preliminary data.</text>
</comment>
<name>A0ACC2WVG1_9TREE</name>
<keyword evidence="2" id="KW-1185">Reference proteome</keyword>
<evidence type="ECO:0000313" key="1">
    <source>
        <dbReference type="EMBL" id="KAJ9115140.1"/>
    </source>
</evidence>
<accession>A0ACC2WVG1</accession>
<evidence type="ECO:0000313" key="2">
    <source>
        <dbReference type="Proteomes" id="UP001243375"/>
    </source>
</evidence>
<dbReference type="Proteomes" id="UP001243375">
    <property type="component" value="Unassembled WGS sequence"/>
</dbReference>